<protein>
    <submittedName>
        <fullName evidence="11">TonB family protein</fullName>
    </submittedName>
</protein>
<dbReference type="GO" id="GO:0015031">
    <property type="term" value="P:protein transport"/>
    <property type="evidence" value="ECO:0007669"/>
    <property type="project" value="UniProtKB-KW"/>
</dbReference>
<comment type="subcellular location">
    <subcellularLocation>
        <location evidence="1">Cell inner membrane</location>
        <topology evidence="1">Single-pass membrane protein</topology>
        <orientation evidence="1">Periplasmic side</orientation>
    </subcellularLocation>
</comment>
<evidence type="ECO:0000256" key="4">
    <source>
        <dbReference type="ARBA" id="ARBA00022475"/>
    </source>
</evidence>
<keyword evidence="7" id="KW-0653">Protein transport</keyword>
<evidence type="ECO:0000256" key="6">
    <source>
        <dbReference type="ARBA" id="ARBA00022692"/>
    </source>
</evidence>
<dbReference type="GO" id="GO:0055085">
    <property type="term" value="P:transmembrane transport"/>
    <property type="evidence" value="ECO:0007669"/>
    <property type="project" value="InterPro"/>
</dbReference>
<dbReference type="PROSITE" id="PS52015">
    <property type="entry name" value="TONB_CTD"/>
    <property type="match status" value="1"/>
</dbReference>
<dbReference type="SUPFAM" id="SSF49464">
    <property type="entry name" value="Carboxypeptidase regulatory domain-like"/>
    <property type="match status" value="1"/>
</dbReference>
<comment type="similarity">
    <text evidence="2">Belongs to the TonB family.</text>
</comment>
<evidence type="ECO:0000256" key="3">
    <source>
        <dbReference type="ARBA" id="ARBA00022448"/>
    </source>
</evidence>
<dbReference type="NCBIfam" id="TIGR01352">
    <property type="entry name" value="tonB_Cterm"/>
    <property type="match status" value="1"/>
</dbReference>
<feature type="domain" description="TonB C-terminal" evidence="10">
    <location>
        <begin position="533"/>
        <end position="628"/>
    </location>
</feature>
<dbReference type="InterPro" id="IPR006260">
    <property type="entry name" value="TonB/TolA_C"/>
</dbReference>
<dbReference type="GO" id="GO:0098797">
    <property type="term" value="C:plasma membrane protein complex"/>
    <property type="evidence" value="ECO:0007669"/>
    <property type="project" value="TreeGrafter"/>
</dbReference>
<gene>
    <name evidence="11" type="ORF">H9863_07865</name>
</gene>
<dbReference type="Gene3D" id="3.30.1150.10">
    <property type="match status" value="1"/>
</dbReference>
<dbReference type="InterPro" id="IPR051045">
    <property type="entry name" value="TonB-dependent_transducer"/>
</dbReference>
<dbReference type="Proteomes" id="UP000824202">
    <property type="component" value="Unassembled WGS sequence"/>
</dbReference>
<keyword evidence="5" id="KW-0997">Cell inner membrane</keyword>
<dbReference type="Pfam" id="PF08757">
    <property type="entry name" value="CotH"/>
    <property type="match status" value="1"/>
</dbReference>
<dbReference type="InterPro" id="IPR008969">
    <property type="entry name" value="CarboxyPept-like_regulatory"/>
</dbReference>
<dbReference type="PANTHER" id="PTHR33446:SF2">
    <property type="entry name" value="PROTEIN TONB"/>
    <property type="match status" value="1"/>
</dbReference>
<keyword evidence="3" id="KW-0813">Transport</keyword>
<accession>A0A9D1V0V4</accession>
<dbReference type="EMBL" id="DXFT01000154">
    <property type="protein sequence ID" value="HIX04012.1"/>
    <property type="molecule type" value="Genomic_DNA"/>
</dbReference>
<name>A0A9D1V0V4_9BACT</name>
<evidence type="ECO:0000256" key="5">
    <source>
        <dbReference type="ARBA" id="ARBA00022519"/>
    </source>
</evidence>
<dbReference type="PANTHER" id="PTHR33446">
    <property type="entry name" value="PROTEIN TONB-RELATED"/>
    <property type="match status" value="1"/>
</dbReference>
<evidence type="ECO:0000256" key="9">
    <source>
        <dbReference type="ARBA" id="ARBA00023136"/>
    </source>
</evidence>
<dbReference type="GO" id="GO:0031992">
    <property type="term" value="F:energy transducer activity"/>
    <property type="evidence" value="ECO:0007669"/>
    <property type="project" value="TreeGrafter"/>
</dbReference>
<keyword evidence="6" id="KW-0812">Transmembrane</keyword>
<evidence type="ECO:0000313" key="11">
    <source>
        <dbReference type="EMBL" id="HIX04012.1"/>
    </source>
</evidence>
<comment type="caution">
    <text evidence="11">The sequence shown here is derived from an EMBL/GenBank/DDBJ whole genome shotgun (WGS) entry which is preliminary data.</text>
</comment>
<evidence type="ECO:0000256" key="8">
    <source>
        <dbReference type="ARBA" id="ARBA00022989"/>
    </source>
</evidence>
<dbReference type="Pfam" id="PF03544">
    <property type="entry name" value="TonB_C"/>
    <property type="match status" value="1"/>
</dbReference>
<dbReference type="InterPro" id="IPR037682">
    <property type="entry name" value="TonB_C"/>
</dbReference>
<evidence type="ECO:0000256" key="1">
    <source>
        <dbReference type="ARBA" id="ARBA00004383"/>
    </source>
</evidence>
<proteinExistence type="inferred from homology"/>
<evidence type="ECO:0000313" key="12">
    <source>
        <dbReference type="Proteomes" id="UP000824202"/>
    </source>
</evidence>
<reference evidence="11" key="2">
    <citation type="submission" date="2021-04" db="EMBL/GenBank/DDBJ databases">
        <authorList>
            <person name="Gilroy R."/>
        </authorList>
    </citation>
    <scope>NUCLEOTIDE SEQUENCE</scope>
    <source>
        <strain evidence="11">23274</strain>
    </source>
</reference>
<dbReference type="SUPFAM" id="SSF74653">
    <property type="entry name" value="TolA/TonB C-terminal domain"/>
    <property type="match status" value="1"/>
</dbReference>
<dbReference type="AlphaFoldDB" id="A0A9D1V0V4"/>
<dbReference type="InterPro" id="IPR014867">
    <property type="entry name" value="Spore_coat_CotH_CotH2/3/7"/>
</dbReference>
<evidence type="ECO:0000256" key="7">
    <source>
        <dbReference type="ARBA" id="ARBA00022927"/>
    </source>
</evidence>
<keyword evidence="4" id="KW-1003">Cell membrane</keyword>
<keyword evidence="8" id="KW-1133">Transmembrane helix</keyword>
<evidence type="ECO:0000259" key="10">
    <source>
        <dbReference type="PROSITE" id="PS52015"/>
    </source>
</evidence>
<sequence length="628" mass="72082">MYKIVICLFILCSGIVRGFAADLPVLYITTPDGSAITSKEEWREGCRLRIVLPDGTTAYDSDKAALKGRGHSTFTKPKKPFAIKLDEKSGLLGMEKGKRWVLLANFMDHSLLRNKLAFSIARQTSLAWTPDSRFVDVVVNGKPQGCYLLCEQIRVNENRVNIDEKEGYLLEADAYLDEKNHFYTPRRHLPVNMKEPGDAQQLPYIQRYFQEIEDLLYGRGNDLTKLYEKYIDLESFVDWWLVHELTQNAEPNGPRSCYMYKDKDSLLKAGPVWDFDLAFIEVGLDKDGNIRPARLHLPEVPLLTVDSLYNRKALWYDRLLEDPVFRRQVQVRWQELEPRFRAIAGEIDRWAEEIEASALADERLWQGQDPARFDTHTTFHASVKNLKQTYLKRIDVLKQKFIGTDTSALPMELNEKASAPTLPIFTLKGQVTDIHGKPIRRAYVTHVGKTEGIATDSNGYFSIQVYAYEQLSFIHTGHVEQRIVVQPSDSFINIRMYPEAPHLSGFSVQAISKAKKVNSKDVSEYYFVDNLPVFKGYLDEFIKKRLRYPRTAIRAGIEGEVIATFLIDTKGNVTDLCIVQSVSEELDKETLRVLSLMPRWKPARHSAKPIPFRFTISINFQLQSPISQ</sequence>
<organism evidence="11 12">
    <name type="scientific">Candidatus Odoribacter faecigallinarum</name>
    <dbReference type="NCBI Taxonomy" id="2838706"/>
    <lineage>
        <taxon>Bacteria</taxon>
        <taxon>Pseudomonadati</taxon>
        <taxon>Bacteroidota</taxon>
        <taxon>Bacteroidia</taxon>
        <taxon>Bacteroidales</taxon>
        <taxon>Odoribacteraceae</taxon>
        <taxon>Odoribacter</taxon>
    </lineage>
</organism>
<reference evidence="11" key="1">
    <citation type="journal article" date="2021" name="PeerJ">
        <title>Extensive microbial diversity within the chicken gut microbiome revealed by metagenomics and culture.</title>
        <authorList>
            <person name="Gilroy R."/>
            <person name="Ravi A."/>
            <person name="Getino M."/>
            <person name="Pursley I."/>
            <person name="Horton D.L."/>
            <person name="Alikhan N.F."/>
            <person name="Baker D."/>
            <person name="Gharbi K."/>
            <person name="Hall N."/>
            <person name="Watson M."/>
            <person name="Adriaenssens E.M."/>
            <person name="Foster-Nyarko E."/>
            <person name="Jarju S."/>
            <person name="Secka A."/>
            <person name="Antonio M."/>
            <person name="Oren A."/>
            <person name="Chaudhuri R.R."/>
            <person name="La Ragione R."/>
            <person name="Hildebrand F."/>
            <person name="Pallen M.J."/>
        </authorList>
    </citation>
    <scope>NUCLEOTIDE SEQUENCE</scope>
    <source>
        <strain evidence="11">23274</strain>
    </source>
</reference>
<keyword evidence="9" id="KW-0472">Membrane</keyword>
<evidence type="ECO:0000256" key="2">
    <source>
        <dbReference type="ARBA" id="ARBA00006555"/>
    </source>
</evidence>